<dbReference type="CDD" id="cd16278">
    <property type="entry name" value="metallo-hydrolase-like_MBL-fold"/>
    <property type="match status" value="1"/>
</dbReference>
<dbReference type="GO" id="GO:0016787">
    <property type="term" value="F:hydrolase activity"/>
    <property type="evidence" value="ECO:0007669"/>
    <property type="project" value="UniProtKB-KW"/>
</dbReference>
<dbReference type="Gene3D" id="1.10.10.10">
    <property type="entry name" value="Winged helix-like DNA-binding domain superfamily/Winged helix DNA-binding domain"/>
    <property type="match status" value="1"/>
</dbReference>
<dbReference type="SMART" id="SM00849">
    <property type="entry name" value="Lactamase_B"/>
    <property type="match status" value="1"/>
</dbReference>
<dbReference type="InterPro" id="IPR001279">
    <property type="entry name" value="Metallo-B-lactamas"/>
</dbReference>
<name>A0A2S6N6G3_9HYPH</name>
<reference evidence="2 3" key="1">
    <citation type="journal article" date="2018" name="Arch. Microbiol.">
        <title>New insights into the metabolic potential of the phototrophic purple bacterium Rhodopila globiformis DSM 161(T) from its draft genome sequence and evidence for a vanadium-dependent nitrogenase.</title>
        <authorList>
            <person name="Imhoff J.F."/>
            <person name="Rahn T."/>
            <person name="Kunzel S."/>
            <person name="Neulinger S.C."/>
        </authorList>
    </citation>
    <scope>NUCLEOTIDE SEQUENCE [LARGE SCALE GENOMIC DNA]</scope>
    <source>
        <strain evidence="2 3">DSM 16996</strain>
    </source>
</reference>
<gene>
    <name evidence="2" type="ORF">CCR94_12755</name>
</gene>
<dbReference type="Pfam" id="PF00753">
    <property type="entry name" value="Lactamase_B"/>
    <property type="match status" value="1"/>
</dbReference>
<evidence type="ECO:0000313" key="2">
    <source>
        <dbReference type="EMBL" id="PPQ30192.1"/>
    </source>
</evidence>
<accession>A0A2S6N6G3</accession>
<sequence length="310" mass="33453">MTDIAQPDGEEPRFDLTFTAPAGEMQRVSPLVRRLVAPNPGPFTFTGTCTYVVGAGEVVVIDPGPDLPAHIDALLKGLSGERVAKILVTHTHRDHSPAARLLQQATGAEILGCAPHFAARDLALGEANKLDASNDMDYAPDRALSEGELIAGAGFTIRALATPGHTMNHVCFELVEEKGLFTGDHIMAWSTSIVAPPDGAMRPYLDSLSRLRDADHALYWPGHGGPVTQPQRFVRAVLQHRRAREISILAALDAGPRAISDIVEKVYEKLDPRLKGAAALSTLAHLEDLHERALVETEGAPQLTGVFRRR</sequence>
<dbReference type="Proteomes" id="UP000239089">
    <property type="component" value="Unassembled WGS sequence"/>
</dbReference>
<dbReference type="InterPro" id="IPR050662">
    <property type="entry name" value="Sec-metab_biosynth-thioest"/>
</dbReference>
<evidence type="ECO:0000259" key="1">
    <source>
        <dbReference type="SMART" id="SM00849"/>
    </source>
</evidence>
<dbReference type="Gene3D" id="3.60.15.10">
    <property type="entry name" value="Ribonuclease Z/Hydroxyacylglutathione hydrolase-like"/>
    <property type="match status" value="1"/>
</dbReference>
<evidence type="ECO:0000313" key="3">
    <source>
        <dbReference type="Proteomes" id="UP000239089"/>
    </source>
</evidence>
<keyword evidence="3" id="KW-1185">Reference proteome</keyword>
<dbReference type="RefSeq" id="WP_104508241.1">
    <property type="nucleotide sequence ID" value="NZ_JACIGC010000004.1"/>
</dbReference>
<dbReference type="PANTHER" id="PTHR23131">
    <property type="entry name" value="ENDORIBONUCLEASE LACTB2"/>
    <property type="match status" value="1"/>
</dbReference>
<dbReference type="SUPFAM" id="SSF56281">
    <property type="entry name" value="Metallo-hydrolase/oxidoreductase"/>
    <property type="match status" value="1"/>
</dbReference>
<dbReference type="InterPro" id="IPR036866">
    <property type="entry name" value="RibonucZ/Hydroxyglut_hydro"/>
</dbReference>
<dbReference type="PANTHER" id="PTHR23131:SF0">
    <property type="entry name" value="ENDORIBONUCLEASE LACTB2"/>
    <property type="match status" value="1"/>
</dbReference>
<feature type="domain" description="Metallo-beta-lactamase" evidence="1">
    <location>
        <begin position="46"/>
        <end position="223"/>
    </location>
</feature>
<dbReference type="Pfam" id="PF17778">
    <property type="entry name" value="WHD_BLACT"/>
    <property type="match status" value="1"/>
</dbReference>
<protein>
    <submittedName>
        <fullName evidence="2">MBL fold metallo-hydrolase</fullName>
    </submittedName>
</protein>
<dbReference type="InterPro" id="IPR041516">
    <property type="entry name" value="LACTB2_WH"/>
</dbReference>
<keyword evidence="2" id="KW-0378">Hydrolase</keyword>
<comment type="caution">
    <text evidence="2">The sequence shown here is derived from an EMBL/GenBank/DDBJ whole genome shotgun (WGS) entry which is preliminary data.</text>
</comment>
<dbReference type="OrthoDB" id="9788263at2"/>
<dbReference type="InterPro" id="IPR036388">
    <property type="entry name" value="WH-like_DNA-bd_sf"/>
</dbReference>
<dbReference type="AlphaFoldDB" id="A0A2S6N6G3"/>
<dbReference type="EMBL" id="NHSJ01000082">
    <property type="protein sequence ID" value="PPQ30192.1"/>
    <property type="molecule type" value="Genomic_DNA"/>
</dbReference>
<organism evidence="2 3">
    <name type="scientific">Rhodoblastus sphagnicola</name>
    <dbReference type="NCBI Taxonomy" id="333368"/>
    <lineage>
        <taxon>Bacteria</taxon>
        <taxon>Pseudomonadati</taxon>
        <taxon>Pseudomonadota</taxon>
        <taxon>Alphaproteobacteria</taxon>
        <taxon>Hyphomicrobiales</taxon>
        <taxon>Rhodoblastaceae</taxon>
        <taxon>Rhodoblastus</taxon>
    </lineage>
</organism>
<proteinExistence type="predicted"/>